<evidence type="ECO:0000256" key="1">
    <source>
        <dbReference type="SAM" id="MobiDB-lite"/>
    </source>
</evidence>
<proteinExistence type="predicted"/>
<name>A0A9P6T8B0_9BASI</name>
<feature type="region of interest" description="Disordered" evidence="1">
    <location>
        <begin position="1"/>
        <end position="50"/>
    </location>
</feature>
<dbReference type="Proteomes" id="UP000886653">
    <property type="component" value="Unassembled WGS sequence"/>
</dbReference>
<dbReference type="GO" id="GO:0017125">
    <property type="term" value="F:deoxycytidyl transferase activity"/>
    <property type="evidence" value="ECO:0007669"/>
    <property type="project" value="TreeGrafter"/>
</dbReference>
<dbReference type="PANTHER" id="PTHR45990">
    <property type="entry name" value="DNA REPAIR PROTEIN REV1"/>
    <property type="match status" value="1"/>
</dbReference>
<dbReference type="Gene3D" id="3.40.50.10190">
    <property type="entry name" value="BRCT domain"/>
    <property type="match status" value="1"/>
</dbReference>
<dbReference type="InterPro" id="IPR036420">
    <property type="entry name" value="BRCT_dom_sf"/>
</dbReference>
<dbReference type="GO" id="GO:0003887">
    <property type="term" value="F:DNA-directed DNA polymerase activity"/>
    <property type="evidence" value="ECO:0007669"/>
    <property type="project" value="TreeGrafter"/>
</dbReference>
<feature type="compositionally biased region" description="Polar residues" evidence="1">
    <location>
        <begin position="19"/>
        <end position="32"/>
    </location>
</feature>
<dbReference type="GO" id="GO:0005634">
    <property type="term" value="C:nucleus"/>
    <property type="evidence" value="ECO:0007669"/>
    <property type="project" value="TreeGrafter"/>
</dbReference>
<reference evidence="3" key="1">
    <citation type="submission" date="2013-11" db="EMBL/GenBank/DDBJ databases">
        <title>Genome sequence of the fusiform rust pathogen reveals effectors for host alternation and coevolution with pine.</title>
        <authorList>
            <consortium name="DOE Joint Genome Institute"/>
            <person name="Smith K."/>
            <person name="Pendleton A."/>
            <person name="Kubisiak T."/>
            <person name="Anderson C."/>
            <person name="Salamov A."/>
            <person name="Aerts A."/>
            <person name="Riley R."/>
            <person name="Clum A."/>
            <person name="Lindquist E."/>
            <person name="Ence D."/>
            <person name="Campbell M."/>
            <person name="Kronenberg Z."/>
            <person name="Feau N."/>
            <person name="Dhillon B."/>
            <person name="Hamelin R."/>
            <person name="Burleigh J."/>
            <person name="Smith J."/>
            <person name="Yandell M."/>
            <person name="Nelson C."/>
            <person name="Grigoriev I."/>
            <person name="Davis J."/>
        </authorList>
    </citation>
    <scope>NUCLEOTIDE SEQUENCE</scope>
    <source>
        <strain evidence="3">G11</strain>
    </source>
</reference>
<feature type="domain" description="BRCT" evidence="2">
    <location>
        <begin position="127"/>
        <end position="220"/>
    </location>
</feature>
<accession>A0A9P6T8B0</accession>
<evidence type="ECO:0000259" key="2">
    <source>
        <dbReference type="PROSITE" id="PS50172"/>
    </source>
</evidence>
<dbReference type="PANTHER" id="PTHR45990:SF1">
    <property type="entry name" value="DNA REPAIR PROTEIN REV1"/>
    <property type="match status" value="1"/>
</dbReference>
<dbReference type="AlphaFoldDB" id="A0A9P6T8B0"/>
<evidence type="ECO:0000313" key="4">
    <source>
        <dbReference type="Proteomes" id="UP000886653"/>
    </source>
</evidence>
<dbReference type="PROSITE" id="PS50172">
    <property type="entry name" value="BRCT"/>
    <property type="match status" value="1"/>
</dbReference>
<keyword evidence="4" id="KW-1185">Reference proteome</keyword>
<dbReference type="SMART" id="SM00292">
    <property type="entry name" value="BRCT"/>
    <property type="match status" value="1"/>
</dbReference>
<dbReference type="Pfam" id="PF00533">
    <property type="entry name" value="BRCT"/>
    <property type="match status" value="1"/>
</dbReference>
<organism evidence="3 4">
    <name type="scientific">Cronartium quercuum f. sp. fusiforme G11</name>
    <dbReference type="NCBI Taxonomy" id="708437"/>
    <lineage>
        <taxon>Eukaryota</taxon>
        <taxon>Fungi</taxon>
        <taxon>Dikarya</taxon>
        <taxon>Basidiomycota</taxon>
        <taxon>Pucciniomycotina</taxon>
        <taxon>Pucciniomycetes</taxon>
        <taxon>Pucciniales</taxon>
        <taxon>Coleosporiaceae</taxon>
        <taxon>Cronartium</taxon>
    </lineage>
</organism>
<evidence type="ECO:0000313" key="3">
    <source>
        <dbReference type="EMBL" id="KAG0142912.1"/>
    </source>
</evidence>
<dbReference type="GO" id="GO:0042276">
    <property type="term" value="P:error-prone translesion synthesis"/>
    <property type="evidence" value="ECO:0007669"/>
    <property type="project" value="TreeGrafter"/>
</dbReference>
<sequence length="238" mass="26213">MDKFVIRTKPGLDVGQPGPSKNASDSKSSQFKKQLKRSIPVHRPKTTLSRVPQAAFCSSAVSNANRLIDSTLKDPSNPITHNDGYKRAHHVVSSSTGHQQSNGRSASSSSKWQATRNAKLKAQAKEAENTTLKDVVIYINGYTGQVTNQQLIAMVLSAGGQVRRIMSGSCTHVVTAMPLSGSKTEKELLRKRSGVPIVRPEWVIESIRAGKRQAEWKYPVMEHDVILFFSLLTFITPF</sequence>
<protein>
    <recommendedName>
        <fullName evidence="2">BRCT domain-containing protein</fullName>
    </recommendedName>
</protein>
<dbReference type="SUPFAM" id="SSF52113">
    <property type="entry name" value="BRCT domain"/>
    <property type="match status" value="1"/>
</dbReference>
<dbReference type="EMBL" id="MU167334">
    <property type="protein sequence ID" value="KAG0142912.1"/>
    <property type="molecule type" value="Genomic_DNA"/>
</dbReference>
<gene>
    <name evidence="3" type="ORF">CROQUDRAFT_208884</name>
</gene>
<feature type="compositionally biased region" description="Polar residues" evidence="1">
    <location>
        <begin position="92"/>
        <end position="104"/>
    </location>
</feature>
<dbReference type="GO" id="GO:0070987">
    <property type="term" value="P:error-free translesion synthesis"/>
    <property type="evidence" value="ECO:0007669"/>
    <property type="project" value="TreeGrafter"/>
</dbReference>
<feature type="region of interest" description="Disordered" evidence="1">
    <location>
        <begin position="89"/>
        <end position="114"/>
    </location>
</feature>
<dbReference type="OrthoDB" id="427711at2759"/>
<comment type="caution">
    <text evidence="3">The sequence shown here is derived from an EMBL/GenBank/DDBJ whole genome shotgun (WGS) entry which is preliminary data.</text>
</comment>
<dbReference type="InterPro" id="IPR001357">
    <property type="entry name" value="BRCT_dom"/>
</dbReference>
<feature type="compositionally biased region" description="Basic residues" evidence="1">
    <location>
        <begin position="33"/>
        <end position="45"/>
    </location>
</feature>